<name>A0A1G9TXB2_9FIRM</name>
<keyword evidence="3" id="KW-1185">Reference proteome</keyword>
<dbReference type="RefSeq" id="WP_092072973.1">
    <property type="nucleotide sequence ID" value="NZ_FNHB01000005.1"/>
</dbReference>
<evidence type="ECO:0000313" key="3">
    <source>
        <dbReference type="Proteomes" id="UP000214880"/>
    </source>
</evidence>
<evidence type="ECO:0000313" key="2">
    <source>
        <dbReference type="EMBL" id="SDM52238.1"/>
    </source>
</evidence>
<evidence type="ECO:0000256" key="1">
    <source>
        <dbReference type="SAM" id="SignalP"/>
    </source>
</evidence>
<keyword evidence="1" id="KW-0732">Signal</keyword>
<proteinExistence type="predicted"/>
<dbReference type="Proteomes" id="UP000214880">
    <property type="component" value="Unassembled WGS sequence"/>
</dbReference>
<accession>A0A1G9TXB2</accession>
<protein>
    <submittedName>
        <fullName evidence="2">Uncharacterized protein</fullName>
    </submittedName>
</protein>
<dbReference type="AlphaFoldDB" id="A0A1G9TXB2"/>
<feature type="chain" id="PRO_5011455859" evidence="1">
    <location>
        <begin position="26"/>
        <end position="265"/>
    </location>
</feature>
<dbReference type="EMBL" id="FNHB01000005">
    <property type="protein sequence ID" value="SDM52238.1"/>
    <property type="molecule type" value="Genomic_DNA"/>
</dbReference>
<reference evidence="2 3" key="1">
    <citation type="submission" date="2016-10" db="EMBL/GenBank/DDBJ databases">
        <authorList>
            <person name="de Groot N.N."/>
        </authorList>
    </citation>
    <scope>NUCLEOTIDE SEQUENCE [LARGE SCALE GENOMIC DNA]</scope>
    <source>
        <strain evidence="2 3">DSM 1736</strain>
    </source>
</reference>
<sequence length="265" mass="29299">MLRFFTRILPGIIICLTLLAGQASAAAGESILLQKDTDLHPQGWSVGKFIKFKKDSVAVLNQTGEVISGTLDKNTFLQPRGWNRVINDYYYTTVRTDIGPFLHRYYHPFISREYNVTIPGYGHLLYKGGAAVTFSEQGDVLSGTLADKATIRLGDNKYGFVTFKSNTLLEFYPSGAVKTGVLEEDTYLRPVNWRLLTGEEHSAGYIKFSKGRQLSFNEDGEVLTGAIKDKATLPAKDGSQQIFPAGSTIDFAEVCIIPPKQAKTD</sequence>
<organism evidence="2 3">
    <name type="scientific">Dendrosporobacter quercicolus</name>
    <dbReference type="NCBI Taxonomy" id="146817"/>
    <lineage>
        <taxon>Bacteria</taxon>
        <taxon>Bacillati</taxon>
        <taxon>Bacillota</taxon>
        <taxon>Negativicutes</taxon>
        <taxon>Selenomonadales</taxon>
        <taxon>Sporomusaceae</taxon>
        <taxon>Dendrosporobacter</taxon>
    </lineage>
</organism>
<feature type="signal peptide" evidence="1">
    <location>
        <begin position="1"/>
        <end position="25"/>
    </location>
</feature>
<gene>
    <name evidence="2" type="ORF">SAMN04488502_105118</name>
</gene>
<dbReference type="OrthoDB" id="1681760at2"/>